<dbReference type="Pfam" id="PF01545">
    <property type="entry name" value="Cation_efflux"/>
    <property type="match status" value="1"/>
</dbReference>
<keyword evidence="6 10" id="KW-1133">Transmembrane helix</keyword>
<dbReference type="GO" id="GO:0005385">
    <property type="term" value="F:zinc ion transmembrane transporter activity"/>
    <property type="evidence" value="ECO:0007669"/>
    <property type="project" value="TreeGrafter"/>
</dbReference>
<dbReference type="SUPFAM" id="SSF161111">
    <property type="entry name" value="Cation efflux protein transmembrane domain-like"/>
    <property type="match status" value="1"/>
</dbReference>
<evidence type="ECO:0000256" key="2">
    <source>
        <dbReference type="ARBA" id="ARBA00008873"/>
    </source>
</evidence>
<feature type="transmembrane region" description="Helical" evidence="10">
    <location>
        <begin position="166"/>
        <end position="186"/>
    </location>
</feature>
<dbReference type="InterPro" id="IPR027469">
    <property type="entry name" value="Cation_efflux_TMD_sf"/>
</dbReference>
<keyword evidence="5" id="KW-0862">Zinc</keyword>
<dbReference type="Proteomes" id="UP000441523">
    <property type="component" value="Unassembled WGS sequence"/>
</dbReference>
<organism evidence="13 14">
    <name type="scientific">Methylobacterium planeticum</name>
    <dbReference type="NCBI Taxonomy" id="2615211"/>
    <lineage>
        <taxon>Bacteria</taxon>
        <taxon>Pseudomonadati</taxon>
        <taxon>Pseudomonadota</taxon>
        <taxon>Alphaproteobacteria</taxon>
        <taxon>Hyphomicrobiales</taxon>
        <taxon>Methylobacteriaceae</taxon>
        <taxon>Methylobacterium</taxon>
    </lineage>
</organism>
<dbReference type="AlphaFoldDB" id="A0A6N6MXQ4"/>
<evidence type="ECO:0000256" key="10">
    <source>
        <dbReference type="SAM" id="Phobius"/>
    </source>
</evidence>
<dbReference type="InterPro" id="IPR058533">
    <property type="entry name" value="Cation_efflux_TM"/>
</dbReference>
<dbReference type="SUPFAM" id="SSF160240">
    <property type="entry name" value="Cation efflux protein cytoplasmic domain-like"/>
    <property type="match status" value="1"/>
</dbReference>
<feature type="region of interest" description="Disordered" evidence="9">
    <location>
        <begin position="16"/>
        <end position="90"/>
    </location>
</feature>
<evidence type="ECO:0000256" key="3">
    <source>
        <dbReference type="ARBA" id="ARBA00022448"/>
    </source>
</evidence>
<protein>
    <submittedName>
        <fullName evidence="13">Cation transporter</fullName>
    </submittedName>
</protein>
<accession>A0A6N6MXQ4</accession>
<keyword evidence="4 10" id="KW-0812">Transmembrane</keyword>
<evidence type="ECO:0000256" key="4">
    <source>
        <dbReference type="ARBA" id="ARBA00022692"/>
    </source>
</evidence>
<feature type="transmembrane region" description="Helical" evidence="10">
    <location>
        <begin position="262"/>
        <end position="283"/>
    </location>
</feature>
<gene>
    <name evidence="13" type="ORF">F6X51_02810</name>
</gene>
<name>A0A6N6MXQ4_9HYPH</name>
<dbReference type="InterPro" id="IPR002524">
    <property type="entry name" value="Cation_efflux"/>
</dbReference>
<feature type="transmembrane region" description="Helical" evidence="10">
    <location>
        <begin position="99"/>
        <end position="117"/>
    </location>
</feature>
<evidence type="ECO:0000256" key="5">
    <source>
        <dbReference type="ARBA" id="ARBA00022906"/>
    </source>
</evidence>
<dbReference type="GO" id="GO:0005886">
    <property type="term" value="C:plasma membrane"/>
    <property type="evidence" value="ECO:0007669"/>
    <property type="project" value="TreeGrafter"/>
</dbReference>
<evidence type="ECO:0000259" key="11">
    <source>
        <dbReference type="Pfam" id="PF01545"/>
    </source>
</evidence>
<proteinExistence type="inferred from homology"/>
<sequence length="387" mass="40345">MRRSSACRCCRSWRGCGRGASSHSEGPDHRPRRRSIRTGRRRDVTGHAHEHRDHAPGTPAGAGHPGGGHGHDHDHDDHHHGHAHGPGGHVHAPASFGRAFAIGIGLNTAFVVVEAAYGFASNAMSLVADAGHNLSDVLGLLVAWIASVLVKRGASARFTYGLRGSSILAALFNAVFLLIATGAILWEATARLIHPEPVAGGTVMVVAAIGILVNGLTAWLFASGAKGDINIRGAFLHMAADAAVSAGVVLAGLVIWATGLDWIDPAVSLVIAGLIVWATWGLLRDSVAMALAGVPPGIEPERVRACLRARPGVSDLHDLHIWPMSTTEIALTAHLVMEQGHPGNQFLIDAALELRSRFGIAHATLQIEEAGGPPCLVAQGCAEGCAA</sequence>
<evidence type="ECO:0000256" key="7">
    <source>
        <dbReference type="ARBA" id="ARBA00023065"/>
    </source>
</evidence>
<dbReference type="Gene3D" id="1.20.1510.10">
    <property type="entry name" value="Cation efflux protein transmembrane domain"/>
    <property type="match status" value="1"/>
</dbReference>
<comment type="subcellular location">
    <subcellularLocation>
        <location evidence="1">Membrane</location>
        <topology evidence="1">Multi-pass membrane protein</topology>
    </subcellularLocation>
</comment>
<feature type="compositionally biased region" description="Basic and acidic residues" evidence="9">
    <location>
        <begin position="41"/>
        <end position="55"/>
    </location>
</feature>
<feature type="compositionally biased region" description="Basic and acidic residues" evidence="9">
    <location>
        <begin position="69"/>
        <end position="79"/>
    </location>
</feature>
<dbReference type="Pfam" id="PF16916">
    <property type="entry name" value="ZT_dimer"/>
    <property type="match status" value="1"/>
</dbReference>
<comment type="similarity">
    <text evidence="2">Belongs to the cation diffusion facilitator (CDF) transporter (TC 2.A.4) family. SLC30A subfamily.</text>
</comment>
<keyword evidence="8 10" id="KW-0472">Membrane</keyword>
<evidence type="ECO:0000259" key="12">
    <source>
        <dbReference type="Pfam" id="PF16916"/>
    </source>
</evidence>
<dbReference type="NCBIfam" id="TIGR01297">
    <property type="entry name" value="CDF"/>
    <property type="match status" value="1"/>
</dbReference>
<keyword evidence="5" id="KW-0864">Zinc transport</keyword>
<dbReference type="EMBL" id="VZZJ01000002">
    <property type="protein sequence ID" value="KAB1075626.1"/>
    <property type="molecule type" value="Genomic_DNA"/>
</dbReference>
<feature type="transmembrane region" description="Helical" evidence="10">
    <location>
        <begin position="137"/>
        <end position="154"/>
    </location>
</feature>
<feature type="compositionally biased region" description="Basic residues" evidence="9">
    <location>
        <begin position="30"/>
        <end position="40"/>
    </location>
</feature>
<keyword evidence="3" id="KW-0813">Transport</keyword>
<dbReference type="PANTHER" id="PTHR11562">
    <property type="entry name" value="CATION EFFLUX PROTEIN/ ZINC TRANSPORTER"/>
    <property type="match status" value="1"/>
</dbReference>
<dbReference type="InterPro" id="IPR027470">
    <property type="entry name" value="Cation_efflux_CTD"/>
</dbReference>
<evidence type="ECO:0000256" key="1">
    <source>
        <dbReference type="ARBA" id="ARBA00004141"/>
    </source>
</evidence>
<evidence type="ECO:0000313" key="13">
    <source>
        <dbReference type="EMBL" id="KAB1075626.1"/>
    </source>
</evidence>
<keyword evidence="14" id="KW-1185">Reference proteome</keyword>
<evidence type="ECO:0000256" key="9">
    <source>
        <dbReference type="SAM" id="MobiDB-lite"/>
    </source>
</evidence>
<feature type="domain" description="Cation efflux protein cytoplasmic" evidence="12">
    <location>
        <begin position="295"/>
        <end position="369"/>
    </location>
</feature>
<dbReference type="InterPro" id="IPR050681">
    <property type="entry name" value="CDF/SLC30A"/>
</dbReference>
<dbReference type="InterPro" id="IPR036837">
    <property type="entry name" value="Cation_efflux_CTD_sf"/>
</dbReference>
<feature type="transmembrane region" description="Helical" evidence="10">
    <location>
        <begin position="234"/>
        <end position="256"/>
    </location>
</feature>
<reference evidence="13 14" key="1">
    <citation type="submission" date="2019-09" db="EMBL/GenBank/DDBJ databases">
        <title>YIM 132548 draft genome.</title>
        <authorList>
            <person name="Jiang L."/>
        </authorList>
    </citation>
    <scope>NUCLEOTIDE SEQUENCE [LARGE SCALE GENOMIC DNA]</scope>
    <source>
        <strain evidence="13 14">YIM 132548</strain>
    </source>
</reference>
<feature type="transmembrane region" description="Helical" evidence="10">
    <location>
        <begin position="198"/>
        <end position="222"/>
    </location>
</feature>
<evidence type="ECO:0000313" key="14">
    <source>
        <dbReference type="Proteomes" id="UP000441523"/>
    </source>
</evidence>
<evidence type="ECO:0000256" key="6">
    <source>
        <dbReference type="ARBA" id="ARBA00022989"/>
    </source>
</evidence>
<comment type="caution">
    <text evidence="13">The sequence shown here is derived from an EMBL/GenBank/DDBJ whole genome shotgun (WGS) entry which is preliminary data.</text>
</comment>
<feature type="domain" description="Cation efflux protein transmembrane" evidence="11">
    <location>
        <begin position="102"/>
        <end position="288"/>
    </location>
</feature>
<keyword evidence="7" id="KW-0406">Ion transport</keyword>
<dbReference type="PANTHER" id="PTHR11562:SF17">
    <property type="entry name" value="RE54080P-RELATED"/>
    <property type="match status" value="1"/>
</dbReference>
<evidence type="ECO:0000256" key="8">
    <source>
        <dbReference type="ARBA" id="ARBA00023136"/>
    </source>
</evidence>